<accession>A0AAE3DXT1</accession>
<keyword evidence="6" id="KW-1185">Reference proteome</keyword>
<dbReference type="InterPro" id="IPR000835">
    <property type="entry name" value="HTH_MarR-typ"/>
</dbReference>
<dbReference type="SUPFAM" id="SSF46785">
    <property type="entry name" value="Winged helix' DNA-binding domain"/>
    <property type="match status" value="1"/>
</dbReference>
<dbReference type="PROSITE" id="PS50995">
    <property type="entry name" value="HTH_MARR_2"/>
    <property type="match status" value="1"/>
</dbReference>
<dbReference type="AlphaFoldDB" id="A0AAE3DXT1"/>
<reference evidence="5 6" key="1">
    <citation type="submission" date="2021-10" db="EMBL/GenBank/DDBJ databases">
        <title>Anaerobic single-cell dispensing facilitates the cultivation of human gut bacteria.</title>
        <authorList>
            <person name="Afrizal A."/>
        </authorList>
    </citation>
    <scope>NUCLEOTIDE SEQUENCE [LARGE SCALE GENOMIC DNA]</scope>
    <source>
        <strain evidence="5 6">CLA-AA-H232</strain>
    </source>
</reference>
<sequence length="143" mass="16432">MDKSFHYMIMVNQSLFQKKVLDALSPYKLTAGQPKVLDYLGKHNGCIQKSIATGCQIEPATLTGILSRMEEKKLIKRQTKDGNKRSLYVYLTDEGKRLQEIVNDTFEKVENEILSGISESEKEQFINTFFKICNNMTNTEELQ</sequence>
<feature type="domain" description="HTH marR-type" evidence="4">
    <location>
        <begin position="1"/>
        <end position="134"/>
    </location>
</feature>
<organism evidence="5 6">
    <name type="scientific">Hominilimicola fabiformis</name>
    <dbReference type="NCBI Taxonomy" id="2885356"/>
    <lineage>
        <taxon>Bacteria</taxon>
        <taxon>Bacillati</taxon>
        <taxon>Bacillota</taxon>
        <taxon>Clostridia</taxon>
        <taxon>Eubacteriales</taxon>
        <taxon>Oscillospiraceae</taxon>
        <taxon>Hominilimicola</taxon>
    </lineage>
</organism>
<evidence type="ECO:0000256" key="3">
    <source>
        <dbReference type="ARBA" id="ARBA00023163"/>
    </source>
</evidence>
<dbReference type="Gene3D" id="1.10.10.10">
    <property type="entry name" value="Winged helix-like DNA-binding domain superfamily/Winged helix DNA-binding domain"/>
    <property type="match status" value="1"/>
</dbReference>
<keyword evidence="3" id="KW-0804">Transcription</keyword>
<gene>
    <name evidence="5" type="ORF">LKE05_04155</name>
</gene>
<evidence type="ECO:0000259" key="4">
    <source>
        <dbReference type="PROSITE" id="PS50995"/>
    </source>
</evidence>
<dbReference type="RefSeq" id="WP_308456020.1">
    <property type="nucleotide sequence ID" value="NZ_JAJEQM010000004.1"/>
</dbReference>
<proteinExistence type="predicted"/>
<dbReference type="InterPro" id="IPR036388">
    <property type="entry name" value="WH-like_DNA-bd_sf"/>
</dbReference>
<evidence type="ECO:0000256" key="1">
    <source>
        <dbReference type="ARBA" id="ARBA00023015"/>
    </source>
</evidence>
<dbReference type="InterPro" id="IPR036390">
    <property type="entry name" value="WH_DNA-bd_sf"/>
</dbReference>
<dbReference type="PANTHER" id="PTHR42756">
    <property type="entry name" value="TRANSCRIPTIONAL REGULATOR, MARR"/>
    <property type="match status" value="1"/>
</dbReference>
<dbReference type="SMART" id="SM00347">
    <property type="entry name" value="HTH_MARR"/>
    <property type="match status" value="1"/>
</dbReference>
<comment type="caution">
    <text evidence="5">The sequence shown here is derived from an EMBL/GenBank/DDBJ whole genome shotgun (WGS) entry which is preliminary data.</text>
</comment>
<evidence type="ECO:0000313" key="5">
    <source>
        <dbReference type="EMBL" id="MCC2209989.1"/>
    </source>
</evidence>
<name>A0AAE3DXT1_9FIRM</name>
<evidence type="ECO:0000313" key="6">
    <source>
        <dbReference type="Proteomes" id="UP001198242"/>
    </source>
</evidence>
<keyword evidence="2" id="KW-0238">DNA-binding</keyword>
<dbReference type="Proteomes" id="UP001198242">
    <property type="component" value="Unassembled WGS sequence"/>
</dbReference>
<evidence type="ECO:0000256" key="2">
    <source>
        <dbReference type="ARBA" id="ARBA00023125"/>
    </source>
</evidence>
<dbReference type="GO" id="GO:0003700">
    <property type="term" value="F:DNA-binding transcription factor activity"/>
    <property type="evidence" value="ECO:0007669"/>
    <property type="project" value="InterPro"/>
</dbReference>
<dbReference type="PRINTS" id="PR00598">
    <property type="entry name" value="HTHMARR"/>
</dbReference>
<dbReference type="EMBL" id="JAJEQM010000004">
    <property type="protein sequence ID" value="MCC2209989.1"/>
    <property type="molecule type" value="Genomic_DNA"/>
</dbReference>
<dbReference type="GO" id="GO:0003677">
    <property type="term" value="F:DNA binding"/>
    <property type="evidence" value="ECO:0007669"/>
    <property type="project" value="UniProtKB-KW"/>
</dbReference>
<dbReference type="PANTHER" id="PTHR42756:SF1">
    <property type="entry name" value="TRANSCRIPTIONAL REPRESSOR OF EMRAB OPERON"/>
    <property type="match status" value="1"/>
</dbReference>
<protein>
    <submittedName>
        <fullName evidence="5">MarR family transcriptional regulator</fullName>
    </submittedName>
</protein>
<keyword evidence="1" id="KW-0805">Transcription regulation</keyword>
<dbReference type="Pfam" id="PF01047">
    <property type="entry name" value="MarR"/>
    <property type="match status" value="1"/>
</dbReference>